<comment type="caution">
    <text evidence="3">The sequence shown here is derived from an EMBL/GenBank/DDBJ whole genome shotgun (WGS) entry which is preliminary data.</text>
</comment>
<dbReference type="AlphaFoldDB" id="A0AA88YMP1"/>
<keyword evidence="4" id="KW-1185">Reference proteome</keyword>
<dbReference type="Pfam" id="PF16026">
    <property type="entry name" value="MIEAP"/>
    <property type="match status" value="1"/>
</dbReference>
<feature type="domain" description="Mitochondria-eating protein C-terminal" evidence="2">
    <location>
        <begin position="201"/>
        <end position="364"/>
    </location>
</feature>
<dbReference type="Proteomes" id="UP001186944">
    <property type="component" value="Unassembled WGS sequence"/>
</dbReference>
<evidence type="ECO:0000313" key="3">
    <source>
        <dbReference type="EMBL" id="KAK3100045.1"/>
    </source>
</evidence>
<reference evidence="3" key="1">
    <citation type="submission" date="2019-08" db="EMBL/GenBank/DDBJ databases">
        <title>The improved chromosome-level genome for the pearl oyster Pinctada fucata martensii using PacBio sequencing and Hi-C.</title>
        <authorList>
            <person name="Zheng Z."/>
        </authorList>
    </citation>
    <scope>NUCLEOTIDE SEQUENCE</scope>
    <source>
        <strain evidence="3">ZZ-2019</strain>
        <tissue evidence="3">Adductor muscle</tissue>
    </source>
</reference>
<evidence type="ECO:0000259" key="1">
    <source>
        <dbReference type="Pfam" id="PF13613"/>
    </source>
</evidence>
<name>A0AA88YMP1_PINIB</name>
<dbReference type="EMBL" id="VSWD01000006">
    <property type="protein sequence ID" value="KAK3100045.1"/>
    <property type="molecule type" value="Genomic_DNA"/>
</dbReference>
<accession>A0AA88YMP1</accession>
<sequence length="366" mass="43012">MNLRVLEEENDVLPFLLLIQQCIDILCNVRLPSPLSVPVSLRPVDFDSQLMWEGRDVYTILAYRRDQFWYMTSETPETFNELLREVSPYFNVQRNCRIRPQNRLLLTLIWLRLYPTLSILSLIFDIPSMTISRTVEDTWMALWHALTPKIKWPSAGEWRQKYGKWPEMPHVVGAIDGTSHEILVPEIDQQLFYSGHRHFHCFHTQEVYMECSLCVTSQRTNLYNALQMSNKGQDQMSPRQSKQTIPDNFIHLHRQITELQKSTSEYCVTQMKNKLAASVQFFDLPFTTHHGRLSPFVNKCVELCWYMSIQEKPVMLVFDAEKGRSFRTDLYRLYTKSGTKCDFLVWPAMLLHDKGPILQKGVIQPE</sequence>
<evidence type="ECO:0000313" key="4">
    <source>
        <dbReference type="Proteomes" id="UP001186944"/>
    </source>
</evidence>
<dbReference type="InterPro" id="IPR031981">
    <property type="entry name" value="MIEAP_C"/>
</dbReference>
<dbReference type="Pfam" id="PF13613">
    <property type="entry name" value="HTH_Tnp_4"/>
    <property type="match status" value="1"/>
</dbReference>
<proteinExistence type="predicted"/>
<organism evidence="3 4">
    <name type="scientific">Pinctada imbricata</name>
    <name type="common">Atlantic pearl-oyster</name>
    <name type="synonym">Pinctada martensii</name>
    <dbReference type="NCBI Taxonomy" id="66713"/>
    <lineage>
        <taxon>Eukaryota</taxon>
        <taxon>Metazoa</taxon>
        <taxon>Spiralia</taxon>
        <taxon>Lophotrochozoa</taxon>
        <taxon>Mollusca</taxon>
        <taxon>Bivalvia</taxon>
        <taxon>Autobranchia</taxon>
        <taxon>Pteriomorphia</taxon>
        <taxon>Pterioida</taxon>
        <taxon>Pterioidea</taxon>
        <taxon>Pteriidae</taxon>
        <taxon>Pinctada</taxon>
    </lineage>
</organism>
<protein>
    <recommendedName>
        <fullName evidence="5">Mitochondria-eating protein C-terminal domain-containing protein</fullName>
    </recommendedName>
</protein>
<dbReference type="InterPro" id="IPR027805">
    <property type="entry name" value="Transposase_HTH_dom"/>
</dbReference>
<evidence type="ECO:0000259" key="2">
    <source>
        <dbReference type="Pfam" id="PF16026"/>
    </source>
</evidence>
<evidence type="ECO:0008006" key="5">
    <source>
        <dbReference type="Google" id="ProtNLM"/>
    </source>
</evidence>
<feature type="domain" description="Transposase Helix-turn-helix" evidence="1">
    <location>
        <begin position="98"/>
        <end position="136"/>
    </location>
</feature>
<gene>
    <name evidence="3" type="ORF">FSP39_013878</name>
</gene>